<comment type="caution">
    <text evidence="1">The sequence shown here is derived from an EMBL/GenBank/DDBJ whole genome shotgun (WGS) entry which is preliminary data.</text>
</comment>
<proteinExistence type="predicted"/>
<protein>
    <submittedName>
        <fullName evidence="1">Uncharacterized protein</fullName>
    </submittedName>
</protein>
<evidence type="ECO:0000313" key="1">
    <source>
        <dbReference type="EMBL" id="PXF22245.1"/>
    </source>
</evidence>
<reference evidence="1 2" key="1">
    <citation type="journal article" date="2015" name="Nat. Commun.">
        <title>Genomic and transcriptomic evidence for scavenging of diverse organic compounds by widespread deep-sea archaea.</title>
        <authorList>
            <person name="Li M."/>
            <person name="Baker B.J."/>
            <person name="Anantharaman K."/>
            <person name="Jain S."/>
            <person name="Breier J.A."/>
            <person name="Dick G.J."/>
        </authorList>
    </citation>
    <scope>NUCLEOTIDE SEQUENCE [LARGE SCALE GENOMIC DNA]</scope>
    <source>
        <strain evidence="1">Cayman_51_deep</strain>
    </source>
</reference>
<name>A0A2V3HT87_9ARCH</name>
<accession>A0A2V3HT87</accession>
<gene>
    <name evidence="1" type="ORF">CXX69_01305</name>
</gene>
<dbReference type="Proteomes" id="UP000248161">
    <property type="component" value="Unassembled WGS sequence"/>
</dbReference>
<evidence type="ECO:0000313" key="2">
    <source>
        <dbReference type="Proteomes" id="UP000248161"/>
    </source>
</evidence>
<dbReference type="EMBL" id="PSPG01000002">
    <property type="protein sequence ID" value="PXF22245.1"/>
    <property type="molecule type" value="Genomic_DNA"/>
</dbReference>
<sequence>MNGQANDTVTLLYRKRPEPCRVVSLATLRRTNGPVPQPAPTTMVSYAGVVSEADSWGPMPRMAAQINVSPSSWAGLRERLHASCAAPTVVA</sequence>
<organism evidence="1 2">
    <name type="scientific">Candidatus Thalassarchaeum betae</name>
    <dbReference type="NCBI Taxonomy" id="2599289"/>
    <lineage>
        <taxon>Archaea</taxon>
        <taxon>Methanobacteriati</taxon>
        <taxon>Thermoplasmatota</taxon>
        <taxon>Candidatus Poseidoniia</taxon>
        <taxon>Candidatus Poseidoniales</taxon>
        <taxon>Candidatus Thalassarchaeaceae</taxon>
        <taxon>Candidatus Thalassarchaeum</taxon>
    </lineage>
</organism>
<dbReference type="AlphaFoldDB" id="A0A2V3HT87"/>